<evidence type="ECO:0000313" key="5">
    <source>
        <dbReference type="Proteomes" id="UP000694429"/>
    </source>
</evidence>
<feature type="region of interest" description="Disordered" evidence="3">
    <location>
        <begin position="497"/>
        <end position="517"/>
    </location>
</feature>
<dbReference type="Ensembl" id="ENSCAFT00030023929.1">
    <property type="protein sequence ID" value="ENSCAFP00030020857.1"/>
    <property type="gene ID" value="ENSCAFG00030012895.1"/>
</dbReference>
<evidence type="ECO:0000256" key="3">
    <source>
        <dbReference type="SAM" id="MobiDB-lite"/>
    </source>
</evidence>
<keyword evidence="2" id="KW-0175">Coiled coil</keyword>
<accession>A0A8C0RIZ4</accession>
<name>A0A8C0RIZ4_CANLF</name>
<dbReference type="AlphaFoldDB" id="A0A8C0RIZ4"/>
<dbReference type="PANTHER" id="PTHR10476">
    <property type="entry name" value="CHARGED MULTIVESICULAR BODY PROTEIN"/>
    <property type="match status" value="1"/>
</dbReference>
<dbReference type="Proteomes" id="UP000694429">
    <property type="component" value="Chromosome 31"/>
</dbReference>
<reference evidence="4" key="1">
    <citation type="submission" date="2019-03" db="EMBL/GenBank/DDBJ databases">
        <authorList>
            <person name="Warren W.C."/>
            <person name="Johnson G.S."/>
        </authorList>
    </citation>
    <scope>NUCLEOTIDE SEQUENCE [LARGE SCALE GENOMIC DNA]</scope>
    <source>
        <strain evidence="4">Basenji</strain>
    </source>
</reference>
<feature type="region of interest" description="Disordered" evidence="3">
    <location>
        <begin position="226"/>
        <end position="275"/>
    </location>
</feature>
<proteinExistence type="inferred from homology"/>
<evidence type="ECO:0000256" key="2">
    <source>
        <dbReference type="SAM" id="Coils"/>
    </source>
</evidence>
<feature type="compositionally biased region" description="Basic and acidic residues" evidence="3">
    <location>
        <begin position="57"/>
        <end position="68"/>
    </location>
</feature>
<organism evidence="4 5">
    <name type="scientific">Canis lupus familiaris</name>
    <name type="common">Dog</name>
    <name type="synonym">Canis familiaris</name>
    <dbReference type="NCBI Taxonomy" id="9615"/>
    <lineage>
        <taxon>Eukaryota</taxon>
        <taxon>Metazoa</taxon>
        <taxon>Chordata</taxon>
        <taxon>Craniata</taxon>
        <taxon>Vertebrata</taxon>
        <taxon>Euteleostomi</taxon>
        <taxon>Mammalia</taxon>
        <taxon>Eutheria</taxon>
        <taxon>Laurasiatheria</taxon>
        <taxon>Carnivora</taxon>
        <taxon>Caniformia</taxon>
        <taxon>Canidae</taxon>
        <taxon>Canis</taxon>
    </lineage>
</organism>
<feature type="compositionally biased region" description="Basic and acidic residues" evidence="3">
    <location>
        <begin position="18"/>
        <end position="29"/>
    </location>
</feature>
<evidence type="ECO:0000313" key="4">
    <source>
        <dbReference type="Ensembl" id="ENSCAFP00030020857.1"/>
    </source>
</evidence>
<reference evidence="4" key="2">
    <citation type="submission" date="2025-08" db="UniProtKB">
        <authorList>
            <consortium name="Ensembl"/>
        </authorList>
    </citation>
    <scope>IDENTIFICATION</scope>
</reference>
<comment type="similarity">
    <text evidence="1">Belongs to the SNF7 family.</text>
</comment>
<feature type="compositionally biased region" description="Pro residues" evidence="3">
    <location>
        <begin position="147"/>
        <end position="159"/>
    </location>
</feature>
<dbReference type="Pfam" id="PF03357">
    <property type="entry name" value="Snf7"/>
    <property type="match status" value="1"/>
</dbReference>
<feature type="coiled-coil region" evidence="2">
    <location>
        <begin position="343"/>
        <end position="373"/>
    </location>
</feature>
<feature type="region of interest" description="Disordered" evidence="3">
    <location>
        <begin position="1"/>
        <end position="177"/>
    </location>
</feature>
<evidence type="ECO:0000256" key="1">
    <source>
        <dbReference type="ARBA" id="ARBA00006190"/>
    </source>
</evidence>
<feature type="compositionally biased region" description="Low complexity" evidence="3">
    <location>
        <begin position="226"/>
        <end position="244"/>
    </location>
</feature>
<sequence>IKSVALRCSLFPTSRHPRAQEQDSQEHAGRSSPGPGEAGARLSGPPGGGGLHPPARGRLDQAGRETRELRRHGPRPPAAASPELGKVLTQQRDVGNQLAPGRPTLVPPRRRPPLQPPATKEARARARSLGQQAPRAPQAPAHRRGPPRPPRGEPAPPAPRRAAPHRTAAAGRAGSAGVRAAAAASGAAVRRRARLIRRRRLQVTSPKSVLVAGHLSSGASAAGGFATPALRGPARRPALAACPSPRRRSGPSAGPSPPSCPLPAAGGTGRSRAARARPLTMASLFKKKTVDGLQTHYFHSQLLWRLQMKSKVEAPCLLRSCSPEQVNKNDVIKEQNRELRGTQRAIIRDRAALEKQEKQLELEIKKMAKIGNKEACRVLAKQLVHLRKQKTRTFAVSSKVTSMSTQTKVMNSQMKMAGAMSTTAKTMQAVNKKMDPQKTLQTMQNFQKENMKMEMTEEMINDTLDDIFDGSDDEEESQDIVNQVLDEIGIEISGKMAKAPSAARSLPSASTSKATISDEEIERQLKALGVD</sequence>
<dbReference type="InterPro" id="IPR005024">
    <property type="entry name" value="Snf7_fam"/>
</dbReference>
<feature type="compositionally biased region" description="Low complexity" evidence="3">
    <location>
        <begin position="165"/>
        <end position="177"/>
    </location>
</feature>
<protein>
    <submittedName>
        <fullName evidence="4">Charged multivesicular body protein 2B</fullName>
    </submittedName>
</protein>
<dbReference type="GO" id="GO:0007034">
    <property type="term" value="P:vacuolar transport"/>
    <property type="evidence" value="ECO:0007669"/>
    <property type="project" value="InterPro"/>
</dbReference>
<dbReference type="Gene3D" id="6.10.140.1230">
    <property type="match status" value="1"/>
</dbReference>
<feature type="compositionally biased region" description="Low complexity" evidence="3">
    <location>
        <begin position="497"/>
        <end position="512"/>
    </location>
</feature>